<keyword evidence="3" id="KW-0378">Hydrolase</keyword>
<dbReference type="Gene3D" id="3.40.50.300">
    <property type="entry name" value="P-loop containing nucleotide triphosphate hydrolases"/>
    <property type="match status" value="1"/>
</dbReference>
<protein>
    <submittedName>
        <fullName evidence="3">Arsenical pump-driving ATPase</fullName>
        <ecNumber evidence="3">3.6.3.16</ecNumber>
    </submittedName>
</protein>
<evidence type="ECO:0000256" key="1">
    <source>
        <dbReference type="ARBA" id="ARBA00011040"/>
    </source>
</evidence>
<keyword evidence="4" id="KW-1185">Reference proteome</keyword>
<dbReference type="GO" id="GO:0016887">
    <property type="term" value="F:ATP hydrolysis activity"/>
    <property type="evidence" value="ECO:0007669"/>
    <property type="project" value="InterPro"/>
</dbReference>
<dbReference type="EMBL" id="CP022521">
    <property type="protein sequence ID" value="ASO19624.1"/>
    <property type="molecule type" value="Genomic_DNA"/>
</dbReference>
<evidence type="ECO:0000313" key="4">
    <source>
        <dbReference type="Proteomes" id="UP000204221"/>
    </source>
</evidence>
<name>A0A221W1G5_9PSEU</name>
<dbReference type="KEGG" id="ahg:AHOG_09900"/>
<reference evidence="3 4" key="1">
    <citation type="submission" date="2017-07" db="EMBL/GenBank/DDBJ databases">
        <title>Complete genome sequence of Actinoalloteichus hoggarensis DSM 45943, type strain of Actinoalloteichus hoggarensis.</title>
        <authorList>
            <person name="Ruckert C."/>
            <person name="Nouioui I."/>
            <person name="Willmese J."/>
            <person name="van Wezel G."/>
            <person name="Klenk H.-P."/>
            <person name="Kalinowski J."/>
            <person name="Zotchev S.B."/>
        </authorList>
    </citation>
    <scope>NUCLEOTIDE SEQUENCE [LARGE SCALE GENOMIC DNA]</scope>
    <source>
        <strain evidence="3 4">DSM 45943</strain>
    </source>
</reference>
<feature type="domain" description="ArsA/GET3 Anion-transporting ATPase-like" evidence="2">
    <location>
        <begin position="5"/>
        <end position="254"/>
    </location>
</feature>
<dbReference type="GO" id="GO:0005524">
    <property type="term" value="F:ATP binding"/>
    <property type="evidence" value="ECO:0007669"/>
    <property type="project" value="InterPro"/>
</dbReference>
<dbReference type="InterPro" id="IPR016300">
    <property type="entry name" value="ATPase_ArsA/GET3"/>
</dbReference>
<dbReference type="PANTHER" id="PTHR10803">
    <property type="entry name" value="ARSENICAL PUMP-DRIVING ATPASE ARSENITE-TRANSLOCATING ATPASE"/>
    <property type="match status" value="1"/>
</dbReference>
<dbReference type="PANTHER" id="PTHR10803:SF3">
    <property type="entry name" value="ATPASE GET3"/>
    <property type="match status" value="1"/>
</dbReference>
<dbReference type="EC" id="3.6.3.16" evidence="3"/>
<organism evidence="3 4">
    <name type="scientific">Actinoalloteichus hoggarensis</name>
    <dbReference type="NCBI Taxonomy" id="1470176"/>
    <lineage>
        <taxon>Bacteria</taxon>
        <taxon>Bacillati</taxon>
        <taxon>Actinomycetota</taxon>
        <taxon>Actinomycetes</taxon>
        <taxon>Pseudonocardiales</taxon>
        <taxon>Pseudonocardiaceae</taxon>
        <taxon>Actinoalloteichus</taxon>
    </lineage>
</organism>
<dbReference type="NCBIfam" id="TIGR00345">
    <property type="entry name" value="GET3_arsA_TRC40"/>
    <property type="match status" value="1"/>
</dbReference>
<dbReference type="CDD" id="cd02035">
    <property type="entry name" value="ArsA"/>
    <property type="match status" value="1"/>
</dbReference>
<evidence type="ECO:0000259" key="2">
    <source>
        <dbReference type="Pfam" id="PF02374"/>
    </source>
</evidence>
<comment type="similarity">
    <text evidence="1">Belongs to the arsA ATPase family.</text>
</comment>
<dbReference type="AlphaFoldDB" id="A0A221W1G5"/>
<evidence type="ECO:0000313" key="3">
    <source>
        <dbReference type="EMBL" id="ASO19624.1"/>
    </source>
</evidence>
<dbReference type="Pfam" id="PF02374">
    <property type="entry name" value="ArsA_ATPase"/>
    <property type="match status" value="1"/>
</dbReference>
<accession>A0A221W1G5</accession>
<dbReference type="SUPFAM" id="SSF52540">
    <property type="entry name" value="P-loop containing nucleoside triphosphate hydrolases"/>
    <property type="match status" value="1"/>
</dbReference>
<dbReference type="InterPro" id="IPR027417">
    <property type="entry name" value="P-loop_NTPase"/>
</dbReference>
<dbReference type="Proteomes" id="UP000204221">
    <property type="component" value="Chromosome"/>
</dbReference>
<gene>
    <name evidence="3" type="primary">arsA3</name>
    <name evidence="3" type="ORF">AHOG_09900</name>
</gene>
<proteinExistence type="inferred from homology"/>
<sequence>MIRPIIFFAGKGGVGKTTMAAAHALAAADAGHRTLVVSTDPAHSLGDAFEISLGDRPRRIADGLWAAEPDAAAAVRRRVRQVEDDAAAALPRAIMPAVRQHLGHASAGPGMTESALTDLLTGYLAEVPDRWDRLIVDSAPTGHLLRMIALPSLLAPWIHGLVRRRERVVAADRFAEAVLGGVGPEEDPLLERLHQRRRRLEEAAGRLRDDAEVRLVLVPRRMVLAETERAADALAEGGFTLGRVVLNQVGPDADPTLLAGITRRFARPGVACYATAPAEPTGFGRLRELAASGRDDR</sequence>
<dbReference type="InterPro" id="IPR025723">
    <property type="entry name" value="ArsA/GET3_ATPase-like"/>
</dbReference>